<dbReference type="Gene3D" id="3.40.50.2000">
    <property type="entry name" value="Glycogen Phosphorylase B"/>
    <property type="match status" value="1"/>
</dbReference>
<keyword evidence="3" id="KW-1185">Reference proteome</keyword>
<dbReference type="SUPFAM" id="SSF53756">
    <property type="entry name" value="UDP-Glycosyltransferase/glycogen phosphorylase"/>
    <property type="match status" value="1"/>
</dbReference>
<dbReference type="EMBL" id="RWGY01000029">
    <property type="protein sequence ID" value="TVU20509.1"/>
    <property type="molecule type" value="Genomic_DNA"/>
</dbReference>
<sequence length="183" mass="20099">MKKTVVLYPGLAVSHFVPMMQLADVLLEQGYAVVVALIDITMEQNTSFAASVDRVVASKPSIAFHTLPRIQNPPTITNDVNMLLGYLELVRRYNNHFHDFLRSMPPRSVHAVIVDSLSNDALDVVATELRIPAYTFFASNASALSVFLQSLVGSGRSTSRASRSSETLPSNSMASRPYRLLTS</sequence>
<dbReference type="AlphaFoldDB" id="A0A5J9U9V9"/>
<proteinExistence type="predicted"/>
<dbReference type="Proteomes" id="UP000324897">
    <property type="component" value="Chromosome 7"/>
</dbReference>
<dbReference type="OrthoDB" id="689747at2759"/>
<dbReference type="PANTHER" id="PTHR48048:SF14">
    <property type="entry name" value="GLYCOSYLTRANSFERASE"/>
    <property type="match status" value="1"/>
</dbReference>
<protein>
    <submittedName>
        <fullName evidence="2">Uncharacterized protein</fullName>
    </submittedName>
</protein>
<comment type="caution">
    <text evidence="2">The sequence shown here is derived from an EMBL/GenBank/DDBJ whole genome shotgun (WGS) entry which is preliminary data.</text>
</comment>
<name>A0A5J9U9V9_9POAL</name>
<gene>
    <name evidence="2" type="ORF">EJB05_36721</name>
</gene>
<dbReference type="GO" id="GO:0035251">
    <property type="term" value="F:UDP-glucosyltransferase activity"/>
    <property type="evidence" value="ECO:0007669"/>
    <property type="project" value="InterPro"/>
</dbReference>
<organism evidence="2 3">
    <name type="scientific">Eragrostis curvula</name>
    <name type="common">weeping love grass</name>
    <dbReference type="NCBI Taxonomy" id="38414"/>
    <lineage>
        <taxon>Eukaryota</taxon>
        <taxon>Viridiplantae</taxon>
        <taxon>Streptophyta</taxon>
        <taxon>Embryophyta</taxon>
        <taxon>Tracheophyta</taxon>
        <taxon>Spermatophyta</taxon>
        <taxon>Magnoliopsida</taxon>
        <taxon>Liliopsida</taxon>
        <taxon>Poales</taxon>
        <taxon>Poaceae</taxon>
        <taxon>PACMAD clade</taxon>
        <taxon>Chloridoideae</taxon>
        <taxon>Eragrostideae</taxon>
        <taxon>Eragrostidinae</taxon>
        <taxon>Eragrostis</taxon>
    </lineage>
</organism>
<dbReference type="PANTHER" id="PTHR48048">
    <property type="entry name" value="GLYCOSYLTRANSFERASE"/>
    <property type="match status" value="1"/>
</dbReference>
<accession>A0A5J9U9V9</accession>
<feature type="region of interest" description="Disordered" evidence="1">
    <location>
        <begin position="156"/>
        <end position="183"/>
    </location>
</feature>
<dbReference type="Gramene" id="TVU20509">
    <property type="protein sequence ID" value="TVU20509"/>
    <property type="gene ID" value="EJB05_36721"/>
</dbReference>
<evidence type="ECO:0000256" key="1">
    <source>
        <dbReference type="SAM" id="MobiDB-lite"/>
    </source>
</evidence>
<feature type="non-terminal residue" evidence="2">
    <location>
        <position position="1"/>
    </location>
</feature>
<evidence type="ECO:0000313" key="2">
    <source>
        <dbReference type="EMBL" id="TVU20509.1"/>
    </source>
</evidence>
<feature type="compositionally biased region" description="Low complexity" evidence="1">
    <location>
        <begin position="156"/>
        <end position="165"/>
    </location>
</feature>
<evidence type="ECO:0000313" key="3">
    <source>
        <dbReference type="Proteomes" id="UP000324897"/>
    </source>
</evidence>
<dbReference type="InterPro" id="IPR050481">
    <property type="entry name" value="UDP-glycosyltransf_plant"/>
</dbReference>
<reference evidence="2 3" key="1">
    <citation type="journal article" date="2019" name="Sci. Rep.">
        <title>A high-quality genome of Eragrostis curvula grass provides insights into Poaceae evolution and supports new strategies to enhance forage quality.</title>
        <authorList>
            <person name="Carballo J."/>
            <person name="Santos B.A.C.M."/>
            <person name="Zappacosta D."/>
            <person name="Garbus I."/>
            <person name="Selva J.P."/>
            <person name="Gallo C.A."/>
            <person name="Diaz A."/>
            <person name="Albertini E."/>
            <person name="Caccamo M."/>
            <person name="Echenique V."/>
        </authorList>
    </citation>
    <scope>NUCLEOTIDE SEQUENCE [LARGE SCALE GENOMIC DNA]</scope>
    <source>
        <strain evidence="3">cv. Victoria</strain>
        <tissue evidence="2">Leaf</tissue>
    </source>
</reference>